<dbReference type="PRINTS" id="PR00035">
    <property type="entry name" value="HTHGNTR"/>
</dbReference>
<dbReference type="InterPro" id="IPR011711">
    <property type="entry name" value="GntR_C"/>
</dbReference>
<dbReference type="InterPro" id="IPR008920">
    <property type="entry name" value="TF_FadR/GntR_C"/>
</dbReference>
<dbReference type="PANTHER" id="PTHR43537:SF5">
    <property type="entry name" value="UXU OPERON TRANSCRIPTIONAL REGULATOR"/>
    <property type="match status" value="1"/>
</dbReference>
<protein>
    <submittedName>
        <fullName evidence="5">GntR family transcriptional regulator</fullName>
    </submittedName>
</protein>
<proteinExistence type="predicted"/>
<dbReference type="Proteomes" id="UP000464593">
    <property type="component" value="Chromosome"/>
</dbReference>
<accession>A0AAE6R7W2</accession>
<evidence type="ECO:0000256" key="2">
    <source>
        <dbReference type="ARBA" id="ARBA00023125"/>
    </source>
</evidence>
<evidence type="ECO:0000256" key="3">
    <source>
        <dbReference type="ARBA" id="ARBA00023163"/>
    </source>
</evidence>
<dbReference type="GO" id="GO:0003677">
    <property type="term" value="F:DNA binding"/>
    <property type="evidence" value="ECO:0007669"/>
    <property type="project" value="UniProtKB-KW"/>
</dbReference>
<dbReference type="Gene3D" id="1.20.120.530">
    <property type="entry name" value="GntR ligand-binding domain-like"/>
    <property type="match status" value="1"/>
</dbReference>
<dbReference type="AlphaFoldDB" id="A0AAE6R7W2"/>
<sequence length="259" mass="29505">MKNSEMLKPKRKRQKLSDVIVESVKRSIVTEALHPGDRLPTERELMEHFECSKGTAREALKALEVEGLVSTRTGPTGGAYLNEVGTEPASRALRNYLHFQHLDGEQVYQLRKVIEVELAVSVMGKLSEADYAALQANIDFCSAPEDSEEGQREQRLAELEFHTLLADRCPNPLLRFMAVFLNDLLRDLVVLKKAYLPKRQQFAAANIDYHKQLLTALRASDEPAVRRLMHEHMCDAEHHMTALEGEVARNFLLEFDHHH</sequence>
<organism evidence="5 6">
    <name type="scientific">Pseudomonas monteilii</name>
    <dbReference type="NCBI Taxonomy" id="76759"/>
    <lineage>
        <taxon>Bacteria</taxon>
        <taxon>Pseudomonadati</taxon>
        <taxon>Pseudomonadota</taxon>
        <taxon>Gammaproteobacteria</taxon>
        <taxon>Pseudomonadales</taxon>
        <taxon>Pseudomonadaceae</taxon>
        <taxon>Pseudomonas</taxon>
    </lineage>
</organism>
<evidence type="ECO:0000256" key="1">
    <source>
        <dbReference type="ARBA" id="ARBA00023015"/>
    </source>
</evidence>
<feature type="domain" description="HTH gntR-type" evidence="4">
    <location>
        <begin position="14"/>
        <end position="84"/>
    </location>
</feature>
<dbReference type="InterPro" id="IPR036390">
    <property type="entry name" value="WH_DNA-bd_sf"/>
</dbReference>
<evidence type="ECO:0000259" key="4">
    <source>
        <dbReference type="PROSITE" id="PS50949"/>
    </source>
</evidence>
<reference evidence="5 6" key="1">
    <citation type="submission" date="2019-05" db="EMBL/GenBank/DDBJ databases">
        <title>Complete genome sequence of Pseudomonas Pseudomonas resinovorans.</title>
        <authorList>
            <person name="Chen H.-P."/>
        </authorList>
    </citation>
    <scope>NUCLEOTIDE SEQUENCE [LARGE SCALE GENOMIC DNA]</scope>
    <source>
        <strain evidence="5 6">TCU-CK1</strain>
    </source>
</reference>
<dbReference type="SMART" id="SM00345">
    <property type="entry name" value="HTH_GNTR"/>
    <property type="match status" value="1"/>
</dbReference>
<keyword evidence="2" id="KW-0238">DNA-binding</keyword>
<dbReference type="Pfam" id="PF00392">
    <property type="entry name" value="GntR"/>
    <property type="match status" value="1"/>
</dbReference>
<dbReference type="EMBL" id="CP040324">
    <property type="protein sequence ID" value="QHB25953.1"/>
    <property type="molecule type" value="Genomic_DNA"/>
</dbReference>
<gene>
    <name evidence="5" type="ORF">TCK1_607</name>
</gene>
<dbReference type="SUPFAM" id="SSF46785">
    <property type="entry name" value="Winged helix' DNA-binding domain"/>
    <property type="match status" value="1"/>
</dbReference>
<evidence type="ECO:0000313" key="5">
    <source>
        <dbReference type="EMBL" id="QHB25953.1"/>
    </source>
</evidence>
<dbReference type="PROSITE" id="PS50949">
    <property type="entry name" value="HTH_GNTR"/>
    <property type="match status" value="1"/>
</dbReference>
<dbReference type="PANTHER" id="PTHR43537">
    <property type="entry name" value="TRANSCRIPTIONAL REGULATOR, GNTR FAMILY"/>
    <property type="match status" value="1"/>
</dbReference>
<dbReference type="InterPro" id="IPR036388">
    <property type="entry name" value="WH-like_DNA-bd_sf"/>
</dbReference>
<dbReference type="CDD" id="cd07377">
    <property type="entry name" value="WHTH_GntR"/>
    <property type="match status" value="1"/>
</dbReference>
<dbReference type="Pfam" id="PF07729">
    <property type="entry name" value="FCD"/>
    <property type="match status" value="1"/>
</dbReference>
<dbReference type="SUPFAM" id="SSF48008">
    <property type="entry name" value="GntR ligand-binding domain-like"/>
    <property type="match status" value="1"/>
</dbReference>
<keyword evidence="1" id="KW-0805">Transcription regulation</keyword>
<dbReference type="GO" id="GO:0003700">
    <property type="term" value="F:DNA-binding transcription factor activity"/>
    <property type="evidence" value="ECO:0007669"/>
    <property type="project" value="InterPro"/>
</dbReference>
<evidence type="ECO:0000313" key="6">
    <source>
        <dbReference type="Proteomes" id="UP000464593"/>
    </source>
</evidence>
<keyword evidence="3" id="KW-0804">Transcription</keyword>
<dbReference type="Gene3D" id="1.10.10.10">
    <property type="entry name" value="Winged helix-like DNA-binding domain superfamily/Winged helix DNA-binding domain"/>
    <property type="match status" value="1"/>
</dbReference>
<name>A0AAE6R7W2_9PSED</name>
<dbReference type="SMART" id="SM00895">
    <property type="entry name" value="FCD"/>
    <property type="match status" value="1"/>
</dbReference>
<dbReference type="InterPro" id="IPR000524">
    <property type="entry name" value="Tscrpt_reg_HTH_GntR"/>
</dbReference>